<accession>A0A1E4TTT5</accession>
<dbReference type="AlphaFoldDB" id="A0A1E4TTT5"/>
<dbReference type="Proteomes" id="UP000094236">
    <property type="component" value="Unassembled WGS sequence"/>
</dbReference>
<dbReference type="PANTHER" id="PTHR21659">
    <property type="entry name" value="HYDROPHOBIC PROTEIN RCI2 LOW TEMPERATURE AND SALT RESPONSIVE PROTEIN LTI6 -RELATED"/>
    <property type="match status" value="1"/>
</dbReference>
<evidence type="ECO:0000313" key="9">
    <source>
        <dbReference type="Proteomes" id="UP000094236"/>
    </source>
</evidence>
<evidence type="ECO:0000256" key="5">
    <source>
        <dbReference type="ARBA" id="ARBA00023136"/>
    </source>
</evidence>
<keyword evidence="5 6" id="KW-0472">Membrane</keyword>
<name>A0A1E4TTT5_PACTA</name>
<dbReference type="EMBL" id="KV454014">
    <property type="protein sequence ID" value="ODV95149.1"/>
    <property type="molecule type" value="Genomic_DNA"/>
</dbReference>
<dbReference type="GO" id="GO:0016020">
    <property type="term" value="C:membrane"/>
    <property type="evidence" value="ECO:0007669"/>
    <property type="project" value="UniProtKB-SubCell"/>
</dbReference>
<evidence type="ECO:0000313" key="7">
    <source>
        <dbReference type="EMBL" id="ODV93376.1"/>
    </source>
</evidence>
<protein>
    <recommendedName>
        <fullName evidence="10">Plasma membrane proteolipid 3</fullName>
    </recommendedName>
</protein>
<dbReference type="STRING" id="669874.A0A1E4TTT5"/>
<evidence type="ECO:0008006" key="10">
    <source>
        <dbReference type="Google" id="ProtNLM"/>
    </source>
</evidence>
<evidence type="ECO:0000313" key="8">
    <source>
        <dbReference type="EMBL" id="ODV95149.1"/>
    </source>
</evidence>
<dbReference type="InterPro" id="IPR000612">
    <property type="entry name" value="PMP3"/>
</dbReference>
<keyword evidence="3 6" id="KW-0812">Transmembrane</keyword>
<gene>
    <name evidence="7" type="ORF">PACTADRAFT_46560</name>
    <name evidence="8" type="ORF">PACTADRAFT_49895</name>
</gene>
<reference evidence="9" key="2">
    <citation type="submission" date="2016-05" db="EMBL/GenBank/DDBJ databases">
        <title>Comparative genomics of biotechnologically important yeasts.</title>
        <authorList>
            <consortium name="DOE Joint Genome Institute"/>
            <person name="Riley R."/>
            <person name="Haridas S."/>
            <person name="Wolfe K.H."/>
            <person name="Lopes M.R."/>
            <person name="Hittinger C.T."/>
            <person name="Goker M."/>
            <person name="Salamov A."/>
            <person name="Wisecaver J."/>
            <person name="Long T.M."/>
            <person name="Aerts A.L."/>
            <person name="Barry K."/>
            <person name="Choi C."/>
            <person name="Clum A."/>
            <person name="Coughlan A.Y."/>
            <person name="Deshpande S."/>
            <person name="Douglass A.P."/>
            <person name="Hanson S.J."/>
            <person name="Klenk H.-P."/>
            <person name="Labutti K."/>
            <person name="Lapidus A."/>
            <person name="Lindquist E."/>
            <person name="Lipzen A."/>
            <person name="Meier-Kolthoff J.P."/>
            <person name="Ohm R.A."/>
            <person name="Otillar R.P."/>
            <person name="Pangilinan J."/>
            <person name="Peng Y."/>
            <person name="Rokas A."/>
            <person name="Rosa C.A."/>
            <person name="Scheuner C."/>
            <person name="Sibirny A.A."/>
            <person name="Slot J.C."/>
            <person name="Stielow J.B."/>
            <person name="Sun H."/>
            <person name="Kurtzman C.P."/>
            <person name="Blackwell M."/>
            <person name="Grigoriev I.V."/>
            <person name="Jeffries T.W."/>
        </authorList>
    </citation>
    <scope>NUCLEOTIDE SEQUENCE [LARGE SCALE GENOMIC DNA]</scope>
    <source>
        <strain evidence="9">NRRL Y-2460</strain>
    </source>
</reference>
<keyword evidence="9" id="KW-1185">Reference proteome</keyword>
<evidence type="ECO:0000256" key="2">
    <source>
        <dbReference type="ARBA" id="ARBA00009530"/>
    </source>
</evidence>
<feature type="transmembrane region" description="Helical" evidence="6">
    <location>
        <begin position="31"/>
        <end position="53"/>
    </location>
</feature>
<reference evidence="8" key="1">
    <citation type="journal article" date="2016" name="Proc. Natl. Acad. Sci. U.S.A.">
        <title>Comparative genomics of biotechnologically important yeasts.</title>
        <authorList>
            <person name="Riley R."/>
            <person name="Haridas S."/>
            <person name="Wolfe K.H."/>
            <person name="Lopes M.R."/>
            <person name="Hittinger C.T."/>
            <person name="Goeker M."/>
            <person name="Salamov A.A."/>
            <person name="Wisecaver J.H."/>
            <person name="Long T.M."/>
            <person name="Calvey C.H."/>
            <person name="Aerts A.L."/>
            <person name="Barry K.W."/>
            <person name="Choi C."/>
            <person name="Clum A."/>
            <person name="Coughlan A.Y."/>
            <person name="Deshpande S."/>
            <person name="Douglass A.P."/>
            <person name="Hanson S.J."/>
            <person name="Klenk H.-P."/>
            <person name="LaButti K.M."/>
            <person name="Lapidus A."/>
            <person name="Lindquist E.A."/>
            <person name="Lipzen A.M."/>
            <person name="Meier-Kolthoff J.P."/>
            <person name="Ohm R.A."/>
            <person name="Otillar R.P."/>
            <person name="Pangilinan J.L."/>
            <person name="Peng Y."/>
            <person name="Rokas A."/>
            <person name="Rosa C.A."/>
            <person name="Scheuner C."/>
            <person name="Sibirny A.A."/>
            <person name="Slot J.C."/>
            <person name="Stielow J.B."/>
            <person name="Sun H."/>
            <person name="Kurtzman C.P."/>
            <person name="Blackwell M."/>
            <person name="Grigoriev I.V."/>
            <person name="Jeffries T.W."/>
        </authorList>
    </citation>
    <scope>NUCLEOTIDE SEQUENCE</scope>
    <source>
        <strain evidence="8">NRRL Y-2460</strain>
    </source>
</reference>
<evidence type="ECO:0000256" key="6">
    <source>
        <dbReference type="SAM" id="Phobius"/>
    </source>
</evidence>
<feature type="transmembrane region" description="Helical" evidence="6">
    <location>
        <begin position="6"/>
        <end position="22"/>
    </location>
</feature>
<comment type="subcellular location">
    <subcellularLocation>
        <location evidence="1">Membrane</location>
    </subcellularLocation>
</comment>
<sequence>MHARDWLLAFIGFFIPPIPVFIKRGFFSADFWINVALCILGFIPGLLHSWYIISCYPYEEKSNYRGVTLPGSSNRNYGSI</sequence>
<dbReference type="EMBL" id="KV454018">
    <property type="protein sequence ID" value="ODV93376.1"/>
    <property type="molecule type" value="Genomic_DNA"/>
</dbReference>
<organism evidence="8 9">
    <name type="scientific">Pachysolen tannophilus NRRL Y-2460</name>
    <dbReference type="NCBI Taxonomy" id="669874"/>
    <lineage>
        <taxon>Eukaryota</taxon>
        <taxon>Fungi</taxon>
        <taxon>Dikarya</taxon>
        <taxon>Ascomycota</taxon>
        <taxon>Saccharomycotina</taxon>
        <taxon>Pichiomycetes</taxon>
        <taxon>Pachysolenaceae</taxon>
        <taxon>Pachysolen</taxon>
    </lineage>
</organism>
<dbReference type="Pfam" id="PF01679">
    <property type="entry name" value="Pmp3"/>
    <property type="match status" value="1"/>
</dbReference>
<comment type="similarity">
    <text evidence="2">Belongs to the UPF0057 (PMP3) family.</text>
</comment>
<dbReference type="OrthoDB" id="2802411at2759"/>
<evidence type="ECO:0000256" key="4">
    <source>
        <dbReference type="ARBA" id="ARBA00022989"/>
    </source>
</evidence>
<keyword evidence="4 6" id="KW-1133">Transmembrane helix</keyword>
<evidence type="ECO:0000256" key="3">
    <source>
        <dbReference type="ARBA" id="ARBA00022692"/>
    </source>
</evidence>
<proteinExistence type="inferred from homology"/>
<dbReference type="PANTHER" id="PTHR21659:SF112">
    <property type="entry name" value="PROTEIN SNA2-RELATED"/>
    <property type="match status" value="1"/>
</dbReference>
<evidence type="ECO:0000256" key="1">
    <source>
        <dbReference type="ARBA" id="ARBA00004370"/>
    </source>
</evidence>